<accession>A0ABN2HMT5</accession>
<feature type="compositionally biased region" description="Basic and acidic residues" evidence="1">
    <location>
        <begin position="153"/>
        <end position="170"/>
    </location>
</feature>
<evidence type="ECO:0000256" key="1">
    <source>
        <dbReference type="SAM" id="MobiDB-lite"/>
    </source>
</evidence>
<evidence type="ECO:0000256" key="2">
    <source>
        <dbReference type="SAM" id="Phobius"/>
    </source>
</evidence>
<sequence length="184" mass="20401">MEQWAKLIEAIAGLIGAVAWPVAVVLAVWLIMRRHRDAFDRLLDRLKTLTYPGGQVDFDAVAEEQQHQVEVLSKQIADSDTDDMGRRLYAQLLAEQAERLGELKYSARLQKALNAPPASSSAIQGLYENTVSPSSVNRIAEAMAKFFQDATEHTRRTLAEREESDAKDGNDGDDDPPLAVPAKR</sequence>
<keyword evidence="2" id="KW-1133">Transmembrane helix</keyword>
<evidence type="ECO:0000313" key="4">
    <source>
        <dbReference type="Proteomes" id="UP001500064"/>
    </source>
</evidence>
<keyword evidence="2" id="KW-0812">Transmembrane</keyword>
<protein>
    <submittedName>
        <fullName evidence="3">Uncharacterized protein</fullName>
    </submittedName>
</protein>
<name>A0ABN2HMT5_9ACTN</name>
<gene>
    <name evidence="3" type="ORF">GCM10009733_103330</name>
</gene>
<organism evidence="3 4">
    <name type="scientific">Nonomuraea maheshkhaliensis</name>
    <dbReference type="NCBI Taxonomy" id="419590"/>
    <lineage>
        <taxon>Bacteria</taxon>
        <taxon>Bacillati</taxon>
        <taxon>Actinomycetota</taxon>
        <taxon>Actinomycetes</taxon>
        <taxon>Streptosporangiales</taxon>
        <taxon>Streptosporangiaceae</taxon>
        <taxon>Nonomuraea</taxon>
    </lineage>
</organism>
<feature type="region of interest" description="Disordered" evidence="1">
    <location>
        <begin position="153"/>
        <end position="184"/>
    </location>
</feature>
<reference evidence="3 4" key="1">
    <citation type="journal article" date="2019" name="Int. J. Syst. Evol. Microbiol.">
        <title>The Global Catalogue of Microorganisms (GCM) 10K type strain sequencing project: providing services to taxonomists for standard genome sequencing and annotation.</title>
        <authorList>
            <consortium name="The Broad Institute Genomics Platform"/>
            <consortium name="The Broad Institute Genome Sequencing Center for Infectious Disease"/>
            <person name="Wu L."/>
            <person name="Ma J."/>
        </authorList>
    </citation>
    <scope>NUCLEOTIDE SEQUENCE [LARGE SCALE GENOMIC DNA]</scope>
    <source>
        <strain evidence="3 4">JCM 13929</strain>
    </source>
</reference>
<keyword evidence="4" id="KW-1185">Reference proteome</keyword>
<proteinExistence type="predicted"/>
<comment type="caution">
    <text evidence="3">The sequence shown here is derived from an EMBL/GenBank/DDBJ whole genome shotgun (WGS) entry which is preliminary data.</text>
</comment>
<evidence type="ECO:0000313" key="3">
    <source>
        <dbReference type="EMBL" id="GAA1690469.1"/>
    </source>
</evidence>
<dbReference type="EMBL" id="BAAAMU010000171">
    <property type="protein sequence ID" value="GAA1690469.1"/>
    <property type="molecule type" value="Genomic_DNA"/>
</dbReference>
<dbReference type="RefSeq" id="WP_346114587.1">
    <property type="nucleotide sequence ID" value="NZ_BAAAMU010000171.1"/>
</dbReference>
<keyword evidence="2" id="KW-0472">Membrane</keyword>
<dbReference type="Proteomes" id="UP001500064">
    <property type="component" value="Unassembled WGS sequence"/>
</dbReference>
<feature type="transmembrane region" description="Helical" evidence="2">
    <location>
        <begin position="12"/>
        <end position="32"/>
    </location>
</feature>